<dbReference type="InterPro" id="IPR001584">
    <property type="entry name" value="Integrase_cat-core"/>
</dbReference>
<evidence type="ECO:0000313" key="4">
    <source>
        <dbReference type="Proteomes" id="UP001239994"/>
    </source>
</evidence>
<keyword evidence="4" id="KW-1185">Reference proteome</keyword>
<protein>
    <recommendedName>
        <fullName evidence="2">Integrase catalytic domain-containing protein</fullName>
    </recommendedName>
</protein>
<feature type="signal peptide" evidence="1">
    <location>
        <begin position="1"/>
        <end position="16"/>
    </location>
</feature>
<accession>A0AAD9DYC5</accession>
<organism evidence="3 4">
    <name type="scientific">Electrophorus voltai</name>
    <dbReference type="NCBI Taxonomy" id="2609070"/>
    <lineage>
        <taxon>Eukaryota</taxon>
        <taxon>Metazoa</taxon>
        <taxon>Chordata</taxon>
        <taxon>Craniata</taxon>
        <taxon>Vertebrata</taxon>
        <taxon>Euteleostomi</taxon>
        <taxon>Actinopterygii</taxon>
        <taxon>Neopterygii</taxon>
        <taxon>Teleostei</taxon>
        <taxon>Ostariophysi</taxon>
        <taxon>Gymnotiformes</taxon>
        <taxon>Gymnotoidei</taxon>
        <taxon>Gymnotidae</taxon>
        <taxon>Electrophorus</taxon>
    </lineage>
</organism>
<dbReference type="PROSITE" id="PS50994">
    <property type="entry name" value="INTEGRASE"/>
    <property type="match status" value="1"/>
</dbReference>
<keyword evidence="1" id="KW-0732">Signal</keyword>
<dbReference type="SUPFAM" id="SSF53098">
    <property type="entry name" value="Ribonuclease H-like"/>
    <property type="match status" value="1"/>
</dbReference>
<dbReference type="InterPro" id="IPR050951">
    <property type="entry name" value="Retrovirus_Pol_polyprotein"/>
</dbReference>
<dbReference type="PANTHER" id="PTHR37984:SF15">
    <property type="entry name" value="INTEGRASE CATALYTIC DOMAIN-CONTAINING PROTEIN"/>
    <property type="match status" value="1"/>
</dbReference>
<dbReference type="PANTHER" id="PTHR37984">
    <property type="entry name" value="PROTEIN CBG26694"/>
    <property type="match status" value="1"/>
</dbReference>
<dbReference type="Gene3D" id="3.30.420.10">
    <property type="entry name" value="Ribonuclease H-like superfamily/Ribonuclease H"/>
    <property type="match status" value="1"/>
</dbReference>
<proteinExistence type="predicted"/>
<feature type="chain" id="PRO_5041978744" description="Integrase catalytic domain-containing protein" evidence="1">
    <location>
        <begin position="17"/>
        <end position="237"/>
    </location>
</feature>
<dbReference type="GO" id="GO:0015074">
    <property type="term" value="P:DNA integration"/>
    <property type="evidence" value="ECO:0007669"/>
    <property type="project" value="InterPro"/>
</dbReference>
<name>A0AAD9DYC5_9TELE</name>
<evidence type="ECO:0000259" key="2">
    <source>
        <dbReference type="PROSITE" id="PS50994"/>
    </source>
</evidence>
<comment type="caution">
    <text evidence="3">The sequence shown here is derived from an EMBL/GenBank/DDBJ whole genome shotgun (WGS) entry which is preliminary data.</text>
</comment>
<dbReference type="InterPro" id="IPR012337">
    <property type="entry name" value="RNaseH-like_sf"/>
</dbReference>
<dbReference type="GO" id="GO:0003676">
    <property type="term" value="F:nucleic acid binding"/>
    <property type="evidence" value="ECO:0007669"/>
    <property type="project" value="InterPro"/>
</dbReference>
<reference evidence="3" key="1">
    <citation type="submission" date="2023-03" db="EMBL/GenBank/DDBJ databases">
        <title>Electrophorus voltai genome.</title>
        <authorList>
            <person name="Bian C."/>
        </authorList>
    </citation>
    <scope>NUCLEOTIDE SEQUENCE</scope>
    <source>
        <strain evidence="3">CB-2022</strain>
        <tissue evidence="3">Muscle</tissue>
    </source>
</reference>
<dbReference type="InterPro" id="IPR036397">
    <property type="entry name" value="RNaseH_sf"/>
</dbReference>
<evidence type="ECO:0000256" key="1">
    <source>
        <dbReference type="SAM" id="SignalP"/>
    </source>
</evidence>
<gene>
    <name evidence="3" type="ORF">P4O66_000801</name>
</gene>
<dbReference type="EMBL" id="JAROKS010000013">
    <property type="protein sequence ID" value="KAK1797509.1"/>
    <property type="molecule type" value="Genomic_DNA"/>
</dbReference>
<dbReference type="AlphaFoldDB" id="A0AAD9DYC5"/>
<evidence type="ECO:0000313" key="3">
    <source>
        <dbReference type="EMBL" id="KAK1797509.1"/>
    </source>
</evidence>
<sequence length="237" mass="27657">MVWFILLKTLRTVLETADLLFRQVFHRFGLPEDIVSDRGPQFTSWICKELLGKLNITVSLISGYHPQANGQAERANHKLDKFLRLYCQHHPERWSAYLPWAEYVQNSLCHAVTGLTPFKCVLAYQPLLYPWNTPTSGQPAVKTWCKESERTWEQMHQWLRKAIAAFKRKADRRLGETPQYDMGQKNSSYHQEHFFKAYWSSTTKELNLVIVSCFFPLSFGSREPICVLDRDDDIAQG</sequence>
<feature type="domain" description="Integrase catalytic" evidence="2">
    <location>
        <begin position="1"/>
        <end position="125"/>
    </location>
</feature>
<dbReference type="Proteomes" id="UP001239994">
    <property type="component" value="Unassembled WGS sequence"/>
</dbReference>